<name>A0A095ASN5_SCHHA</name>
<dbReference type="EMBL" id="KL250882">
    <property type="protein sequence ID" value="KGB37421.1"/>
    <property type="molecule type" value="Genomic_DNA"/>
</dbReference>
<proteinExistence type="predicted"/>
<dbReference type="PANTHER" id="PTHR16797:SF4">
    <property type="entry name" value="40-KDA HUNTINGTIN-ASSOCIATED PROTEIN"/>
    <property type="match status" value="1"/>
</dbReference>
<dbReference type="GO" id="GO:0005769">
    <property type="term" value="C:early endosome"/>
    <property type="evidence" value="ECO:0007669"/>
    <property type="project" value="TreeGrafter"/>
</dbReference>
<dbReference type="InterPro" id="IPR039494">
    <property type="entry name" value="F8A"/>
</dbReference>
<organism evidence="1">
    <name type="scientific">Schistosoma haematobium</name>
    <name type="common">Blood fluke</name>
    <dbReference type="NCBI Taxonomy" id="6185"/>
    <lineage>
        <taxon>Eukaryota</taxon>
        <taxon>Metazoa</taxon>
        <taxon>Spiralia</taxon>
        <taxon>Lophotrochozoa</taxon>
        <taxon>Platyhelminthes</taxon>
        <taxon>Trematoda</taxon>
        <taxon>Digenea</taxon>
        <taxon>Strigeidida</taxon>
        <taxon>Schistosomatoidea</taxon>
        <taxon>Schistosomatidae</taxon>
        <taxon>Schistosoma</taxon>
    </lineage>
</organism>
<sequence length="110" mass="12273">MVTKIYVIVDFFVQPASVAKSLAVQECHELAAVFLLGKAKCEFAAKNLTSEASTLFTAAKYFIQADDKLVCTNSINYEDNLNCAILCLLRAARVNNFITFNIYAYNRSMN</sequence>
<gene>
    <name evidence="1" type="ORF">MS3_05758</name>
</gene>
<evidence type="ECO:0000313" key="1">
    <source>
        <dbReference type="EMBL" id="KGB37421.1"/>
    </source>
</evidence>
<dbReference type="GO" id="GO:0099518">
    <property type="term" value="P:vesicle cytoskeletal trafficking"/>
    <property type="evidence" value="ECO:0007669"/>
    <property type="project" value="TreeGrafter"/>
</dbReference>
<accession>A0A095ASN5</accession>
<protein>
    <submittedName>
        <fullName evidence="1">Uncharacterized protein</fullName>
    </submittedName>
</protein>
<dbReference type="AlphaFoldDB" id="A0A095ASN5"/>
<dbReference type="PANTHER" id="PTHR16797">
    <property type="entry name" value="FACTOR VIII-ASSOCIATED GENE 1"/>
    <property type="match status" value="1"/>
</dbReference>
<reference evidence="1" key="1">
    <citation type="journal article" date="2012" name="Nat. Genet.">
        <title>Whole-genome sequence of Schistosoma haematobium.</title>
        <authorList>
            <person name="Young N.D."/>
            <person name="Jex A.R."/>
            <person name="Li B."/>
            <person name="Liu S."/>
            <person name="Yang L."/>
            <person name="Xiong Z."/>
            <person name="Li Y."/>
            <person name="Cantacessi C."/>
            <person name="Hall R.S."/>
            <person name="Xu X."/>
            <person name="Chen F."/>
            <person name="Wu X."/>
            <person name="Zerlotini A."/>
            <person name="Oliveira G."/>
            <person name="Hofmann A."/>
            <person name="Zhang G."/>
            <person name="Fang X."/>
            <person name="Kang Y."/>
            <person name="Campbell B.E."/>
            <person name="Loukas A."/>
            <person name="Ranganathan S."/>
            <person name="Rollinson D."/>
            <person name="Rinaldi G."/>
            <person name="Brindley P.J."/>
            <person name="Yang H."/>
            <person name="Wang J."/>
            <person name="Wang J."/>
            <person name="Gasser R.B."/>
        </authorList>
    </citation>
    <scope>NUCLEOTIDE SEQUENCE [LARGE SCALE GENOMIC DNA]</scope>
</reference>